<dbReference type="Pfam" id="PF05013">
    <property type="entry name" value="FGase"/>
    <property type="match status" value="1"/>
</dbReference>
<sequence length="293" mass="32316">MSENLTQEMPRFKSQEHAGPSPLLAPDEPAPFRLLNPEGRGRRALLVCDHATNFVPRALDGLGLPPDEISRHIAYDIGIAGVAERLSALLDVPAILSHFSRLIADPNRPPDDPTLAAAVSDGTIIAANQSLTAAELALRKATFYDPYHAAIASQLDRMLETGPRPAFVSLHSMTPMIRSERRPWEACILWNDDPRLPNLAFEDLRGRGLIVGDNVPYSGQDGHGCTVHRHAEPRGLANILFEIRQDLIDTPAGQEYWASLLAETLSSILAKADLDRNWNEERQRDGTQLHGRD</sequence>
<protein>
    <submittedName>
        <fullName evidence="2">Putative N-formylglutamate amidohydrolase</fullName>
    </submittedName>
</protein>
<dbReference type="InterPro" id="IPR007709">
    <property type="entry name" value="N-FG_amidohydro"/>
</dbReference>
<dbReference type="SUPFAM" id="SSF53187">
    <property type="entry name" value="Zn-dependent exopeptidases"/>
    <property type="match status" value="1"/>
</dbReference>
<organism evidence="2 3">
    <name type="scientific">Limibacillus halophilus</name>
    <dbReference type="NCBI Taxonomy" id="1579333"/>
    <lineage>
        <taxon>Bacteria</taxon>
        <taxon>Pseudomonadati</taxon>
        <taxon>Pseudomonadota</taxon>
        <taxon>Alphaproteobacteria</taxon>
        <taxon>Rhodospirillales</taxon>
        <taxon>Rhodovibrionaceae</taxon>
        <taxon>Limibacillus</taxon>
    </lineage>
</organism>
<gene>
    <name evidence="2" type="ORF">FHR98_003292</name>
</gene>
<dbReference type="PIRSF" id="PIRSF029730">
    <property type="entry name" value="UCP029730"/>
    <property type="match status" value="1"/>
</dbReference>
<reference evidence="2 3" key="1">
    <citation type="submission" date="2020-08" db="EMBL/GenBank/DDBJ databases">
        <title>Genomic Encyclopedia of Type Strains, Phase III (KMG-III): the genomes of soil and plant-associated and newly described type strains.</title>
        <authorList>
            <person name="Whitman W."/>
        </authorList>
    </citation>
    <scope>NUCLEOTIDE SEQUENCE [LARGE SCALE GENOMIC DNA]</scope>
    <source>
        <strain evidence="2 3">CECT 8803</strain>
    </source>
</reference>
<dbReference type="Proteomes" id="UP000581135">
    <property type="component" value="Unassembled WGS sequence"/>
</dbReference>
<keyword evidence="2" id="KW-0378">Hydrolase</keyword>
<comment type="caution">
    <text evidence="2">The sequence shown here is derived from an EMBL/GenBank/DDBJ whole genome shotgun (WGS) entry which is preliminary data.</text>
</comment>
<keyword evidence="3" id="KW-1185">Reference proteome</keyword>
<dbReference type="GO" id="GO:0016787">
    <property type="term" value="F:hydrolase activity"/>
    <property type="evidence" value="ECO:0007669"/>
    <property type="project" value="UniProtKB-KW"/>
</dbReference>
<dbReference type="InterPro" id="IPR011227">
    <property type="entry name" value="UCP029730"/>
</dbReference>
<name>A0A839SZD0_9PROT</name>
<feature type="region of interest" description="Disordered" evidence="1">
    <location>
        <begin position="1"/>
        <end position="29"/>
    </location>
</feature>
<dbReference type="EMBL" id="JACHXA010000012">
    <property type="protein sequence ID" value="MBB3066976.1"/>
    <property type="molecule type" value="Genomic_DNA"/>
</dbReference>
<dbReference type="Gene3D" id="3.40.630.40">
    <property type="entry name" value="Zn-dependent exopeptidases"/>
    <property type="match status" value="1"/>
</dbReference>
<evidence type="ECO:0000313" key="2">
    <source>
        <dbReference type="EMBL" id="MBB3066976.1"/>
    </source>
</evidence>
<dbReference type="AlphaFoldDB" id="A0A839SZD0"/>
<dbReference type="RefSeq" id="WP_183417802.1">
    <property type="nucleotide sequence ID" value="NZ_JACHXA010000012.1"/>
</dbReference>
<evidence type="ECO:0000256" key="1">
    <source>
        <dbReference type="SAM" id="MobiDB-lite"/>
    </source>
</evidence>
<proteinExistence type="predicted"/>
<evidence type="ECO:0000313" key="3">
    <source>
        <dbReference type="Proteomes" id="UP000581135"/>
    </source>
</evidence>
<accession>A0A839SZD0</accession>